<evidence type="ECO:0000256" key="3">
    <source>
        <dbReference type="ARBA" id="ARBA00022840"/>
    </source>
</evidence>
<accession>A0ABW1UNR8</accession>
<dbReference type="Pfam" id="PF00005">
    <property type="entry name" value="ABC_tran"/>
    <property type="match status" value="1"/>
</dbReference>
<evidence type="ECO:0000313" key="6">
    <source>
        <dbReference type="Proteomes" id="UP001596310"/>
    </source>
</evidence>
<keyword evidence="3 5" id="KW-0067">ATP-binding</keyword>
<dbReference type="PROSITE" id="PS00211">
    <property type="entry name" value="ABC_TRANSPORTER_1"/>
    <property type="match status" value="1"/>
</dbReference>
<dbReference type="EMBL" id="JBHSSM010000014">
    <property type="protein sequence ID" value="MFC6314715.1"/>
    <property type="molecule type" value="Genomic_DNA"/>
</dbReference>
<protein>
    <submittedName>
        <fullName evidence="5">ABC transporter ATP-binding protein</fullName>
    </submittedName>
</protein>
<dbReference type="InterPro" id="IPR050093">
    <property type="entry name" value="ABC_SmlMolc_Importer"/>
</dbReference>
<dbReference type="GO" id="GO:0005524">
    <property type="term" value="F:ATP binding"/>
    <property type="evidence" value="ECO:0007669"/>
    <property type="project" value="UniProtKB-KW"/>
</dbReference>
<dbReference type="Gene3D" id="2.40.50.140">
    <property type="entry name" value="Nucleic acid-binding proteins"/>
    <property type="match status" value="1"/>
</dbReference>
<comment type="caution">
    <text evidence="5">The sequence shown here is derived from an EMBL/GenBank/DDBJ whole genome shotgun (WGS) entry which is preliminary data.</text>
</comment>
<dbReference type="InterPro" id="IPR012340">
    <property type="entry name" value="NA-bd_OB-fold"/>
</dbReference>
<evidence type="ECO:0000256" key="2">
    <source>
        <dbReference type="ARBA" id="ARBA00022741"/>
    </source>
</evidence>
<evidence type="ECO:0000313" key="5">
    <source>
        <dbReference type="EMBL" id="MFC6314715.1"/>
    </source>
</evidence>
<evidence type="ECO:0000259" key="4">
    <source>
        <dbReference type="PROSITE" id="PS50893"/>
    </source>
</evidence>
<dbReference type="PROSITE" id="PS50893">
    <property type="entry name" value="ABC_TRANSPORTER_2"/>
    <property type="match status" value="1"/>
</dbReference>
<dbReference type="PANTHER" id="PTHR42781">
    <property type="entry name" value="SPERMIDINE/PUTRESCINE IMPORT ATP-BINDING PROTEIN POTA"/>
    <property type="match status" value="1"/>
</dbReference>
<dbReference type="InterPro" id="IPR027417">
    <property type="entry name" value="P-loop_NTPase"/>
</dbReference>
<sequence>MTEIKVRINHISKVYENGDGIRDIDLEIRNGEILTLLGPSGCGKSTILRCLGGFQGVDSGHILIDGQDVTELPANKRPTSMVFQSYNLWDHMTVYENLAFGLKLRKMAKSKIREKITAMLQLLRMPEVVKKYPSQLSGGQQQRIAIGRSLLLEPSVLLLDEPYSALDAKIRQQMREELKRIQRETGVTVAFVTHDQEEAMALSDRIVVMDKGSIAQIDTPQNIYENPINRYTASFIGEMNFLDQGLDVQAFRPEDATLSAEHGDFLARIDHVSSAGHYGIITLTYQEQPLKIFVDKVALAQYQPHQQVYVTVNKAKTYGAPALTAGKSGA</sequence>
<dbReference type="InterPro" id="IPR003593">
    <property type="entry name" value="AAA+_ATPase"/>
</dbReference>
<dbReference type="InterPro" id="IPR017871">
    <property type="entry name" value="ABC_transporter-like_CS"/>
</dbReference>
<reference evidence="6" key="1">
    <citation type="journal article" date="2019" name="Int. J. Syst. Evol. Microbiol.">
        <title>The Global Catalogue of Microorganisms (GCM) 10K type strain sequencing project: providing services to taxonomists for standard genome sequencing and annotation.</title>
        <authorList>
            <consortium name="The Broad Institute Genomics Platform"/>
            <consortium name="The Broad Institute Genome Sequencing Center for Infectious Disease"/>
            <person name="Wu L."/>
            <person name="Ma J."/>
        </authorList>
    </citation>
    <scope>NUCLEOTIDE SEQUENCE [LARGE SCALE GENOMIC DNA]</scope>
    <source>
        <strain evidence="6">CCM 8897</strain>
    </source>
</reference>
<dbReference type="Gene3D" id="3.40.50.300">
    <property type="entry name" value="P-loop containing nucleotide triphosphate hydrolases"/>
    <property type="match status" value="1"/>
</dbReference>
<keyword evidence="1" id="KW-0813">Transport</keyword>
<dbReference type="SUPFAM" id="SSF52540">
    <property type="entry name" value="P-loop containing nucleoside triphosphate hydrolases"/>
    <property type="match status" value="1"/>
</dbReference>
<evidence type="ECO:0000256" key="1">
    <source>
        <dbReference type="ARBA" id="ARBA00022448"/>
    </source>
</evidence>
<dbReference type="Proteomes" id="UP001596310">
    <property type="component" value="Unassembled WGS sequence"/>
</dbReference>
<feature type="domain" description="ABC transporter" evidence="4">
    <location>
        <begin position="6"/>
        <end position="236"/>
    </location>
</feature>
<dbReference type="PANTHER" id="PTHR42781:SF4">
    <property type="entry name" value="SPERMIDINE_PUTRESCINE IMPORT ATP-BINDING PROTEIN POTA"/>
    <property type="match status" value="1"/>
</dbReference>
<gene>
    <name evidence="5" type="ORF">ACFQHW_03930</name>
</gene>
<dbReference type="RefSeq" id="WP_125599405.1">
    <property type="nucleotide sequence ID" value="NZ_JBHSSM010000014.1"/>
</dbReference>
<dbReference type="SMART" id="SM00382">
    <property type="entry name" value="AAA"/>
    <property type="match status" value="1"/>
</dbReference>
<organism evidence="5 6">
    <name type="scientific">Lapidilactobacillus achengensis</name>
    <dbReference type="NCBI Taxonomy" id="2486000"/>
    <lineage>
        <taxon>Bacteria</taxon>
        <taxon>Bacillati</taxon>
        <taxon>Bacillota</taxon>
        <taxon>Bacilli</taxon>
        <taxon>Lactobacillales</taxon>
        <taxon>Lactobacillaceae</taxon>
        <taxon>Lapidilactobacillus</taxon>
    </lineage>
</organism>
<proteinExistence type="predicted"/>
<keyword evidence="6" id="KW-1185">Reference proteome</keyword>
<name>A0ABW1UNR8_9LACO</name>
<dbReference type="InterPro" id="IPR003439">
    <property type="entry name" value="ABC_transporter-like_ATP-bd"/>
</dbReference>
<keyword evidence="2" id="KW-0547">Nucleotide-binding</keyword>